<feature type="domain" description="Tc1-like transposase DDE" evidence="1">
    <location>
        <begin position="315"/>
        <end position="467"/>
    </location>
</feature>
<dbReference type="EMBL" id="JANHOH010000001">
    <property type="protein sequence ID" value="MCQ6957256.1"/>
    <property type="molecule type" value="Genomic_DNA"/>
</dbReference>
<evidence type="ECO:0000259" key="1">
    <source>
        <dbReference type="Pfam" id="PF13358"/>
    </source>
</evidence>
<reference evidence="3 4" key="1">
    <citation type="submission" date="2022-07" db="EMBL/GenBank/DDBJ databases">
        <title>Mucilaginibacter sp. JC4.</title>
        <authorList>
            <person name="Le V."/>
            <person name="Ko S.-R."/>
            <person name="Ahn C.-Y."/>
            <person name="Oh H.-M."/>
        </authorList>
    </citation>
    <scope>NUCLEOTIDE SEQUENCE [LARGE SCALE GENOMIC DNA]</scope>
    <source>
        <strain evidence="3 4">JC4</strain>
    </source>
</reference>
<dbReference type="RefSeq" id="WP_256537463.1">
    <property type="nucleotide sequence ID" value="NZ_JANHOH010000001.1"/>
</dbReference>
<accession>A0ABT1SY19</accession>
<name>A0ABT1SY19_9SPHI</name>
<feature type="domain" description="Winged helix-turn helix" evidence="2">
    <location>
        <begin position="244"/>
        <end position="297"/>
    </location>
</feature>
<dbReference type="Pfam" id="PF13358">
    <property type="entry name" value="DDE_3"/>
    <property type="match status" value="1"/>
</dbReference>
<proteinExistence type="predicted"/>
<sequence length="516" mass="60324">MYRHNLPKVTVNQLRRLFIANPKFNRVAAAINLGLSRTTVTKHAMEFKAIKEQYPEKLLDFNFFMPVVVPGRPRKELYRELCKALPELIQKQTGPRLRAVQIWQEYKKLYPDGYSYSPFKDHFYVWCKENEISLISVKRIEQFREEDLKILKKWRLSNDRQHWQIAVVLEAANTRKSLLKTMEKVECCFKTVIRWIDIYQTRGIQGFERFYKVNERIVNSVKEKTDNLIHLIQQSPKIYGLQRVSWTTTELAEVYTREYGVEMSQASVSKYLIKQGITFRRAREVLTSPDPMYKAKFLAIQTILENITENEKFFSIDEYGPFAVKPKGGKVLALPGVRPTFPQAKQSKGWFVMTAALELSKNQVTHFYSLKKDTAEMIKLIDLLISQYKDQNKLYLSWDAASWHASKILLAYIEELNSDTYRGINETPLIVLAPLPSCAQFLNVIESVFSGMSKSIIRNSDYGSLEDCKYAIDQYFDKRNQYFKDNPKRAGDKIWGKERVKPVFDKANLCKDPGKW</sequence>
<gene>
    <name evidence="3" type="ORF">NPE20_04785</name>
</gene>
<dbReference type="NCBIfam" id="NF033545">
    <property type="entry name" value="transpos_IS630"/>
    <property type="match status" value="1"/>
</dbReference>
<evidence type="ECO:0000313" key="3">
    <source>
        <dbReference type="EMBL" id="MCQ6957256.1"/>
    </source>
</evidence>
<comment type="caution">
    <text evidence="3">The sequence shown here is derived from an EMBL/GenBank/DDBJ whole genome shotgun (WGS) entry which is preliminary data.</text>
</comment>
<dbReference type="Gene3D" id="3.30.420.10">
    <property type="entry name" value="Ribonuclease H-like superfamily/Ribonuclease H"/>
    <property type="match status" value="1"/>
</dbReference>
<dbReference type="InterPro" id="IPR038717">
    <property type="entry name" value="Tc1-like_DDE_dom"/>
</dbReference>
<dbReference type="InterPro" id="IPR036397">
    <property type="entry name" value="RNaseH_sf"/>
</dbReference>
<dbReference type="Proteomes" id="UP001204376">
    <property type="component" value="Unassembled WGS sequence"/>
</dbReference>
<organism evidence="3 4">
    <name type="scientific">Mucilaginibacter aquariorum</name>
    <dbReference type="NCBI Taxonomy" id="2967225"/>
    <lineage>
        <taxon>Bacteria</taxon>
        <taxon>Pseudomonadati</taxon>
        <taxon>Bacteroidota</taxon>
        <taxon>Sphingobacteriia</taxon>
        <taxon>Sphingobacteriales</taxon>
        <taxon>Sphingobacteriaceae</taxon>
        <taxon>Mucilaginibacter</taxon>
    </lineage>
</organism>
<dbReference type="Pfam" id="PF13592">
    <property type="entry name" value="HTH_33"/>
    <property type="match status" value="1"/>
</dbReference>
<dbReference type="InterPro" id="IPR025959">
    <property type="entry name" value="Winged_HTH_dom"/>
</dbReference>
<keyword evidence="4" id="KW-1185">Reference proteome</keyword>
<evidence type="ECO:0000313" key="4">
    <source>
        <dbReference type="Proteomes" id="UP001204376"/>
    </source>
</evidence>
<protein>
    <submittedName>
        <fullName evidence="3">IS630 family transposase</fullName>
    </submittedName>
</protein>
<dbReference type="InterPro" id="IPR047655">
    <property type="entry name" value="Transpos_IS630-like"/>
</dbReference>
<evidence type="ECO:0000259" key="2">
    <source>
        <dbReference type="Pfam" id="PF13592"/>
    </source>
</evidence>